<feature type="compositionally biased region" description="Basic and acidic residues" evidence="1">
    <location>
        <begin position="22"/>
        <end position="33"/>
    </location>
</feature>
<evidence type="ECO:0000256" key="1">
    <source>
        <dbReference type="SAM" id="MobiDB-lite"/>
    </source>
</evidence>
<keyword evidence="3" id="KW-1185">Reference proteome</keyword>
<gene>
    <name evidence="2" type="ORF">ColSpa_06505</name>
</gene>
<organism evidence="2 3">
    <name type="scientific">Colletotrichum spaethianum</name>
    <dbReference type="NCBI Taxonomy" id="700344"/>
    <lineage>
        <taxon>Eukaryota</taxon>
        <taxon>Fungi</taxon>
        <taxon>Dikarya</taxon>
        <taxon>Ascomycota</taxon>
        <taxon>Pezizomycotina</taxon>
        <taxon>Sordariomycetes</taxon>
        <taxon>Hypocreomycetidae</taxon>
        <taxon>Glomerellales</taxon>
        <taxon>Glomerellaceae</taxon>
        <taxon>Colletotrichum</taxon>
        <taxon>Colletotrichum spaethianum species complex</taxon>
    </lineage>
</organism>
<feature type="region of interest" description="Disordered" evidence="1">
    <location>
        <begin position="1"/>
        <end position="48"/>
    </location>
</feature>
<feature type="compositionally biased region" description="Basic residues" evidence="1">
    <location>
        <begin position="12"/>
        <end position="21"/>
    </location>
</feature>
<dbReference type="RefSeq" id="XP_049128674.1">
    <property type="nucleotide sequence ID" value="XM_049272717.1"/>
</dbReference>
<sequence length="103" mass="10835">MKSPSRIPVKARFAHGGKRKPAREDELQGRKLADAFSSNNSGTPERLVAGAIGAPPGLNGAKPSVLTTSIFLRCARLAQAYAAPKTRRAANGVHMSSMSLNGH</sequence>
<evidence type="ECO:0000313" key="2">
    <source>
        <dbReference type="EMBL" id="GKT46324.1"/>
    </source>
</evidence>
<protein>
    <submittedName>
        <fullName evidence="2">Uncharacterized protein</fullName>
    </submittedName>
</protein>
<name>A0AA37P7Y4_9PEZI</name>
<proteinExistence type="predicted"/>
<dbReference type="AlphaFoldDB" id="A0AA37P7Y4"/>
<comment type="caution">
    <text evidence="2">The sequence shown here is derived from an EMBL/GenBank/DDBJ whole genome shotgun (WGS) entry which is preliminary data.</text>
</comment>
<accession>A0AA37P7Y4</accession>
<dbReference type="Proteomes" id="UP001055115">
    <property type="component" value="Unassembled WGS sequence"/>
</dbReference>
<dbReference type="EMBL" id="BQXU01000015">
    <property type="protein sequence ID" value="GKT46324.1"/>
    <property type="molecule type" value="Genomic_DNA"/>
</dbReference>
<evidence type="ECO:0000313" key="3">
    <source>
        <dbReference type="Proteomes" id="UP001055115"/>
    </source>
</evidence>
<dbReference type="GeneID" id="73327307"/>
<reference evidence="2 3" key="1">
    <citation type="submission" date="2022-03" db="EMBL/GenBank/DDBJ databases">
        <title>Genome data of Colletotrichum spp.</title>
        <authorList>
            <person name="Utami Y.D."/>
            <person name="Hiruma K."/>
        </authorList>
    </citation>
    <scope>NUCLEOTIDE SEQUENCE [LARGE SCALE GENOMIC DNA]</scope>
    <source>
        <strain evidence="2 3">MAFF 239500</strain>
    </source>
</reference>